<evidence type="ECO:0000313" key="3">
    <source>
        <dbReference type="Proteomes" id="UP000054123"/>
    </source>
</evidence>
<dbReference type="PATRIC" id="fig|1450449.3.peg.267"/>
<dbReference type="STRING" id="1122190.GCA_000621105_00207"/>
<accession>A0A011M0T6</accession>
<dbReference type="AlphaFoldDB" id="A0A011M0T6"/>
<comment type="caution">
    <text evidence="2">The sequence shown here is derived from an EMBL/GenBank/DDBJ whole genome shotgun (WGS) entry which is preliminary data.</text>
</comment>
<dbReference type="Proteomes" id="UP000054123">
    <property type="component" value="Unassembled WGS sequence"/>
</dbReference>
<dbReference type="OrthoDB" id="5690697at2"/>
<dbReference type="RefSeq" id="WP_042801358.1">
    <property type="nucleotide sequence ID" value="NZ_AVSP01000004.1"/>
</dbReference>
<proteinExistence type="predicted"/>
<name>A0A011M0T6_9PAST</name>
<evidence type="ECO:0000256" key="1">
    <source>
        <dbReference type="SAM" id="Phobius"/>
    </source>
</evidence>
<keyword evidence="1" id="KW-0472">Membrane</keyword>
<evidence type="ECO:0000313" key="2">
    <source>
        <dbReference type="EMBL" id="EXI63118.1"/>
    </source>
</evidence>
<feature type="transmembrane region" description="Helical" evidence="1">
    <location>
        <begin position="27"/>
        <end position="46"/>
    </location>
</feature>
<sequence>MEWQGIDLAGNAQSKWVFTTYYLIKKMALVSFSLIGIALFLIFYHLQKKQEIYPLVEHLNQLQTESRALENKIANLQSHNQVSLPVSTKKEIEKFITLIMQLPLKKGGINTIQLYHDNRLYLKISGKISSQEDFQALDKYLKEQQFFELKTDHISVNNKNETEFIFTLKYQG</sequence>
<organism evidence="2 3">
    <name type="scientific">Mannheimia granulomatis</name>
    <dbReference type="NCBI Taxonomy" id="85402"/>
    <lineage>
        <taxon>Bacteria</taxon>
        <taxon>Pseudomonadati</taxon>
        <taxon>Pseudomonadota</taxon>
        <taxon>Gammaproteobacteria</taxon>
        <taxon>Pasteurellales</taxon>
        <taxon>Pasteurellaceae</taxon>
        <taxon>Mannheimia</taxon>
    </lineage>
</organism>
<keyword evidence="3" id="KW-1185">Reference proteome</keyword>
<protein>
    <submittedName>
        <fullName evidence="2">Uncharacterized protein</fullName>
    </submittedName>
</protein>
<reference evidence="2 3" key="1">
    <citation type="journal article" date="2014" name="Genome Announc.">
        <title>Genome Sequence of a Presumptive Mannheimia haemolytica Strain with an A1/A6-Cross-Reactive Serotype from a White-Tailed Deer (Odocoileus virginianus).</title>
        <authorList>
            <person name="Lawrence P.K."/>
            <person name="Bey R.F."/>
            <person name="Wiener B."/>
            <person name="Kittichotirat W."/>
            <person name="Bumgarner R.E."/>
        </authorList>
    </citation>
    <scope>NUCLEOTIDE SEQUENCE [LARGE SCALE GENOMIC DNA]</scope>
    <source>
        <strain evidence="2 3">PKL10</strain>
    </source>
</reference>
<keyword evidence="1" id="KW-0812">Transmembrane</keyword>
<keyword evidence="1" id="KW-1133">Transmembrane helix</keyword>
<gene>
    <name evidence="2" type="ORF">AK33_01560</name>
</gene>
<dbReference type="EMBL" id="JANJ01000001">
    <property type="protein sequence ID" value="EXI63118.1"/>
    <property type="molecule type" value="Genomic_DNA"/>
</dbReference>